<feature type="region of interest" description="Disordered" evidence="1">
    <location>
        <begin position="1"/>
        <end position="31"/>
    </location>
</feature>
<name>A0AAV5LY02_9ROSI</name>
<protein>
    <submittedName>
        <fullName evidence="2">Uncharacterized protein</fullName>
    </submittedName>
</protein>
<accession>A0AAV5LY02</accession>
<reference evidence="2 3" key="1">
    <citation type="journal article" date="2021" name="Commun. Biol.">
        <title>The genome of Shorea leprosula (Dipterocarpaceae) highlights the ecological relevance of drought in aseasonal tropical rainforests.</title>
        <authorList>
            <person name="Ng K.K.S."/>
            <person name="Kobayashi M.J."/>
            <person name="Fawcett J.A."/>
            <person name="Hatakeyama M."/>
            <person name="Paape T."/>
            <person name="Ng C.H."/>
            <person name="Ang C.C."/>
            <person name="Tnah L.H."/>
            <person name="Lee C.T."/>
            <person name="Nishiyama T."/>
            <person name="Sese J."/>
            <person name="O'Brien M.J."/>
            <person name="Copetti D."/>
            <person name="Mohd Noor M.I."/>
            <person name="Ong R.C."/>
            <person name="Putra M."/>
            <person name="Sireger I.Z."/>
            <person name="Indrioko S."/>
            <person name="Kosugi Y."/>
            <person name="Izuno A."/>
            <person name="Isagi Y."/>
            <person name="Lee S.L."/>
            <person name="Shimizu K.K."/>
        </authorList>
    </citation>
    <scope>NUCLEOTIDE SEQUENCE [LARGE SCALE GENOMIC DNA]</scope>
    <source>
        <strain evidence="2">214</strain>
    </source>
</reference>
<feature type="region of interest" description="Disordered" evidence="1">
    <location>
        <begin position="51"/>
        <end position="89"/>
    </location>
</feature>
<comment type="caution">
    <text evidence="2">The sequence shown here is derived from an EMBL/GenBank/DDBJ whole genome shotgun (WGS) entry which is preliminary data.</text>
</comment>
<dbReference type="EMBL" id="BPVZ01000158">
    <property type="protein sequence ID" value="GKV42398.1"/>
    <property type="molecule type" value="Genomic_DNA"/>
</dbReference>
<dbReference type="AlphaFoldDB" id="A0AAV5LY02"/>
<evidence type="ECO:0000313" key="2">
    <source>
        <dbReference type="EMBL" id="GKV42398.1"/>
    </source>
</evidence>
<gene>
    <name evidence="2" type="ORF">SLEP1_g49806</name>
</gene>
<proteinExistence type="predicted"/>
<sequence>MEPKQPGFPRRLGFDRTQALGSKPRLLGFDRNPGKALGSIETQARLWVSNEPRSGFRTNPGAWVSNEPRAWVRSKPKQGSGFDRNPEPN</sequence>
<evidence type="ECO:0000313" key="3">
    <source>
        <dbReference type="Proteomes" id="UP001054252"/>
    </source>
</evidence>
<dbReference type="Proteomes" id="UP001054252">
    <property type="component" value="Unassembled WGS sequence"/>
</dbReference>
<keyword evidence="3" id="KW-1185">Reference proteome</keyword>
<evidence type="ECO:0000256" key="1">
    <source>
        <dbReference type="SAM" id="MobiDB-lite"/>
    </source>
</evidence>
<organism evidence="2 3">
    <name type="scientific">Rubroshorea leprosula</name>
    <dbReference type="NCBI Taxonomy" id="152421"/>
    <lineage>
        <taxon>Eukaryota</taxon>
        <taxon>Viridiplantae</taxon>
        <taxon>Streptophyta</taxon>
        <taxon>Embryophyta</taxon>
        <taxon>Tracheophyta</taxon>
        <taxon>Spermatophyta</taxon>
        <taxon>Magnoliopsida</taxon>
        <taxon>eudicotyledons</taxon>
        <taxon>Gunneridae</taxon>
        <taxon>Pentapetalae</taxon>
        <taxon>rosids</taxon>
        <taxon>malvids</taxon>
        <taxon>Malvales</taxon>
        <taxon>Dipterocarpaceae</taxon>
        <taxon>Rubroshorea</taxon>
    </lineage>
</organism>